<name>A0A520MX61_9GAMM</name>
<proteinExistence type="inferred from homology"/>
<keyword evidence="3 8" id="KW-0641">Proline biosynthesis</keyword>
<feature type="binding site" evidence="8">
    <location>
        <position position="56"/>
    </location>
    <ligand>
        <name>substrate</name>
    </ligand>
</feature>
<dbReference type="InterPro" id="IPR005715">
    <property type="entry name" value="Glu_5kinase/COase_Synthase"/>
</dbReference>
<dbReference type="InterPro" id="IPR019797">
    <property type="entry name" value="Glutamate_5-kinase_CS"/>
</dbReference>
<dbReference type="NCBIfam" id="TIGR01027">
    <property type="entry name" value="proB"/>
    <property type="match status" value="1"/>
</dbReference>
<reference evidence="10 11" key="1">
    <citation type="submission" date="2019-02" db="EMBL/GenBank/DDBJ databases">
        <title>Prokaryotic population dynamics and viral predation in marine succession experiment using metagenomics: the confinement effect.</title>
        <authorList>
            <person name="Haro-Moreno J.M."/>
            <person name="Rodriguez-Valera F."/>
            <person name="Lopez-Perez M."/>
        </authorList>
    </citation>
    <scope>NUCLEOTIDE SEQUENCE [LARGE SCALE GENOMIC DNA]</scope>
    <source>
        <strain evidence="10">MED-G162</strain>
    </source>
</reference>
<dbReference type="InterPro" id="IPR011529">
    <property type="entry name" value="Glu_5kinase"/>
</dbReference>
<keyword evidence="2 8" id="KW-0028">Amino-acid biosynthesis</keyword>
<dbReference type="Gene3D" id="3.40.1160.10">
    <property type="entry name" value="Acetylglutamate kinase-like"/>
    <property type="match status" value="2"/>
</dbReference>
<keyword evidence="4 8" id="KW-0808">Transferase</keyword>
<sequence>MEITKTLNLSKRVVVKVGSSLLTNMNSGIRRSVLDNIVGDISWLIKKNKEVIIVSSGAIAIGKGILSFKKELSLNESQAVAARGQIELMNAWQKSFKKHNIQVAQILLSPEDTLNKKSSNNAKSTIKTLWSLGCVPIINENDTTSTDEIKFGDNDILAAQISKLMKANCLILLSNVDGLFESNPSNKLKSKLVSNVKIISRNIKAMAGVASKHGKGGMISKIKAAEICTKSKCSVIITSGLKNDPIKSLAKANPKATFFFAKK</sequence>
<evidence type="ECO:0000259" key="9">
    <source>
        <dbReference type="Pfam" id="PF00696"/>
    </source>
</evidence>
<evidence type="ECO:0000256" key="6">
    <source>
        <dbReference type="ARBA" id="ARBA00022777"/>
    </source>
</evidence>
<dbReference type="PANTHER" id="PTHR43654">
    <property type="entry name" value="GLUTAMATE 5-KINASE"/>
    <property type="match status" value="1"/>
</dbReference>
<dbReference type="CDD" id="cd04242">
    <property type="entry name" value="AAK_G5K_ProB"/>
    <property type="match status" value="1"/>
</dbReference>
<dbReference type="UniPathway" id="UPA00098">
    <property type="reaction ID" value="UER00359"/>
</dbReference>
<evidence type="ECO:0000313" key="11">
    <source>
        <dbReference type="Proteomes" id="UP000319384"/>
    </source>
</evidence>
<protein>
    <recommendedName>
        <fullName evidence="8">Glutamate 5-kinase</fullName>
        <ecNumber evidence="8">2.7.2.11</ecNumber>
    </recommendedName>
    <alternativeName>
        <fullName evidence="8">Gamma-glutamyl kinase</fullName>
        <shortName evidence="8">GK</shortName>
    </alternativeName>
</protein>
<dbReference type="InterPro" id="IPR001048">
    <property type="entry name" value="Asp/Glu/Uridylate_kinase"/>
</dbReference>
<dbReference type="EMBL" id="SHBH01000026">
    <property type="protein sequence ID" value="RZO25803.1"/>
    <property type="molecule type" value="Genomic_DNA"/>
</dbReference>
<keyword evidence="5 8" id="KW-0547">Nucleotide-binding</keyword>
<keyword evidence="7 8" id="KW-0067">ATP-binding</keyword>
<comment type="caution">
    <text evidence="10">The sequence shown here is derived from an EMBL/GenBank/DDBJ whole genome shotgun (WGS) entry which is preliminary data.</text>
</comment>
<evidence type="ECO:0000256" key="2">
    <source>
        <dbReference type="ARBA" id="ARBA00022605"/>
    </source>
</evidence>
<comment type="pathway">
    <text evidence="8">Amino-acid biosynthesis; L-proline biosynthesis; L-glutamate 5-semialdehyde from L-glutamate: step 1/2.</text>
</comment>
<dbReference type="Pfam" id="PF00696">
    <property type="entry name" value="AA_kinase"/>
    <property type="match status" value="1"/>
</dbReference>
<accession>A0A520MX61</accession>
<keyword evidence="6 8" id="KW-0418">Kinase</keyword>
<dbReference type="PANTHER" id="PTHR43654:SF1">
    <property type="entry name" value="ISOPENTENYL PHOSPHATE KINASE"/>
    <property type="match status" value="1"/>
</dbReference>
<gene>
    <name evidence="8 10" type="primary">proB</name>
    <name evidence="10" type="ORF">EVA95_03045</name>
</gene>
<dbReference type="PROSITE" id="PS00902">
    <property type="entry name" value="GLUTAMATE_5_KINASE"/>
    <property type="match status" value="1"/>
</dbReference>
<comment type="similarity">
    <text evidence="8">Belongs to the glutamate 5-kinase family.</text>
</comment>
<evidence type="ECO:0000256" key="4">
    <source>
        <dbReference type="ARBA" id="ARBA00022679"/>
    </source>
</evidence>
<feature type="binding site" evidence="8">
    <location>
        <position position="142"/>
    </location>
    <ligand>
        <name>substrate</name>
    </ligand>
</feature>
<dbReference type="InterPro" id="IPR001057">
    <property type="entry name" value="Glu/AcGlu_kinase"/>
</dbReference>
<keyword evidence="1 8" id="KW-0963">Cytoplasm</keyword>
<dbReference type="InterPro" id="IPR041739">
    <property type="entry name" value="G5K_ProB"/>
</dbReference>
<evidence type="ECO:0000313" key="10">
    <source>
        <dbReference type="EMBL" id="RZO25803.1"/>
    </source>
</evidence>
<dbReference type="GO" id="GO:0005524">
    <property type="term" value="F:ATP binding"/>
    <property type="evidence" value="ECO:0007669"/>
    <property type="project" value="UniProtKB-KW"/>
</dbReference>
<feature type="binding site" evidence="8">
    <location>
        <position position="16"/>
    </location>
    <ligand>
        <name>ATP</name>
        <dbReference type="ChEBI" id="CHEBI:30616"/>
    </ligand>
</feature>
<dbReference type="Proteomes" id="UP000319384">
    <property type="component" value="Unassembled WGS sequence"/>
</dbReference>
<dbReference type="SUPFAM" id="SSF53633">
    <property type="entry name" value="Carbamate kinase-like"/>
    <property type="match status" value="1"/>
</dbReference>
<evidence type="ECO:0000256" key="7">
    <source>
        <dbReference type="ARBA" id="ARBA00022840"/>
    </source>
</evidence>
<dbReference type="PRINTS" id="PR00474">
    <property type="entry name" value="GLU5KINASE"/>
</dbReference>
<comment type="catalytic activity">
    <reaction evidence="8">
        <text>L-glutamate + ATP = L-glutamyl 5-phosphate + ADP</text>
        <dbReference type="Rhea" id="RHEA:14877"/>
        <dbReference type="ChEBI" id="CHEBI:29985"/>
        <dbReference type="ChEBI" id="CHEBI:30616"/>
        <dbReference type="ChEBI" id="CHEBI:58274"/>
        <dbReference type="ChEBI" id="CHEBI:456216"/>
        <dbReference type="EC" id="2.7.2.11"/>
    </reaction>
</comment>
<dbReference type="EC" id="2.7.2.11" evidence="8"/>
<evidence type="ECO:0000256" key="3">
    <source>
        <dbReference type="ARBA" id="ARBA00022650"/>
    </source>
</evidence>
<dbReference type="HAMAP" id="MF_00456">
    <property type="entry name" value="ProB"/>
    <property type="match status" value="1"/>
</dbReference>
<evidence type="ECO:0000256" key="1">
    <source>
        <dbReference type="ARBA" id="ARBA00022490"/>
    </source>
</evidence>
<evidence type="ECO:0000256" key="8">
    <source>
        <dbReference type="HAMAP-Rule" id="MF_00456"/>
    </source>
</evidence>
<feature type="domain" description="Aspartate/glutamate/uridylate kinase" evidence="9">
    <location>
        <begin position="11"/>
        <end position="239"/>
    </location>
</feature>
<dbReference type="GO" id="GO:0004349">
    <property type="term" value="F:glutamate 5-kinase activity"/>
    <property type="evidence" value="ECO:0007669"/>
    <property type="project" value="UniProtKB-UniRule"/>
</dbReference>
<feature type="binding site" evidence="8">
    <location>
        <position position="154"/>
    </location>
    <ligand>
        <name>substrate</name>
    </ligand>
</feature>
<dbReference type="GO" id="GO:0055129">
    <property type="term" value="P:L-proline biosynthetic process"/>
    <property type="evidence" value="ECO:0007669"/>
    <property type="project" value="UniProtKB-UniRule"/>
</dbReference>
<evidence type="ECO:0000256" key="5">
    <source>
        <dbReference type="ARBA" id="ARBA00022741"/>
    </source>
</evidence>
<comment type="caution">
    <text evidence="8">Lacks conserved residue(s) required for the propagation of feature annotation.</text>
</comment>
<dbReference type="InterPro" id="IPR036393">
    <property type="entry name" value="AceGlu_kinase-like_sf"/>
</dbReference>
<dbReference type="FunFam" id="3.40.1160.10:FF:000006">
    <property type="entry name" value="Glutamate 5-kinase"/>
    <property type="match status" value="1"/>
</dbReference>
<dbReference type="AlphaFoldDB" id="A0A520MX61"/>
<dbReference type="PIRSF" id="PIRSF000729">
    <property type="entry name" value="GK"/>
    <property type="match status" value="1"/>
</dbReference>
<dbReference type="GO" id="GO:0005829">
    <property type="term" value="C:cytosol"/>
    <property type="evidence" value="ECO:0007669"/>
    <property type="project" value="TreeGrafter"/>
</dbReference>
<organism evidence="10 11">
    <name type="scientific">SAR86 cluster bacterium</name>
    <dbReference type="NCBI Taxonomy" id="2030880"/>
    <lineage>
        <taxon>Bacteria</taxon>
        <taxon>Pseudomonadati</taxon>
        <taxon>Pseudomonadota</taxon>
        <taxon>Gammaproteobacteria</taxon>
        <taxon>SAR86 cluster</taxon>
    </lineage>
</organism>
<comment type="subcellular location">
    <subcellularLocation>
        <location evidence="8">Cytoplasm</location>
    </subcellularLocation>
</comment>
<comment type="function">
    <text evidence="8">Catalyzes the transfer of a phosphate group to glutamate to form L-glutamate 5-phosphate.</text>
</comment>